<dbReference type="PROSITE" id="PS51272">
    <property type="entry name" value="SLH"/>
    <property type="match status" value="3"/>
</dbReference>
<dbReference type="Pfam" id="PF00395">
    <property type="entry name" value="SLH"/>
    <property type="match status" value="3"/>
</dbReference>
<dbReference type="PANTHER" id="PTHR43308">
    <property type="entry name" value="OUTER MEMBRANE PROTEIN ALPHA-RELATED"/>
    <property type="match status" value="1"/>
</dbReference>
<dbReference type="PANTHER" id="PTHR43308:SF5">
    <property type="entry name" value="S-LAYER PROTEIN _ PEPTIDOGLYCAN ENDO-BETA-N-ACETYLGLUCOSAMINIDASE"/>
    <property type="match status" value="1"/>
</dbReference>
<accession>A0ABV7A4G4</accession>
<dbReference type="Gene3D" id="2.160.20.10">
    <property type="entry name" value="Single-stranded right-handed beta-helix, Pectin lyase-like"/>
    <property type="match status" value="1"/>
</dbReference>
<evidence type="ECO:0000259" key="2">
    <source>
        <dbReference type="PROSITE" id="PS51272"/>
    </source>
</evidence>
<feature type="domain" description="SLH" evidence="2">
    <location>
        <begin position="625"/>
        <end position="680"/>
    </location>
</feature>
<keyword evidence="1" id="KW-0732">Signal</keyword>
<dbReference type="InterPro" id="IPR001119">
    <property type="entry name" value="SLH_dom"/>
</dbReference>
<evidence type="ECO:0000313" key="3">
    <source>
        <dbReference type="EMBL" id="MFC2947704.1"/>
    </source>
</evidence>
<comment type="caution">
    <text evidence="3">The sequence shown here is derived from an EMBL/GenBank/DDBJ whole genome shotgun (WGS) entry which is preliminary data.</text>
</comment>
<dbReference type="PROSITE" id="PS51257">
    <property type="entry name" value="PROKAR_LIPOPROTEIN"/>
    <property type="match status" value="1"/>
</dbReference>
<dbReference type="InterPro" id="IPR012334">
    <property type="entry name" value="Pectin_lyas_fold"/>
</dbReference>
<dbReference type="Proteomes" id="UP001595387">
    <property type="component" value="Unassembled WGS sequence"/>
</dbReference>
<keyword evidence="4" id="KW-1185">Reference proteome</keyword>
<organism evidence="3 4">
    <name type="scientific">Virgibacillus sediminis</name>
    <dbReference type="NCBI Taxonomy" id="202260"/>
    <lineage>
        <taxon>Bacteria</taxon>
        <taxon>Bacillati</taxon>
        <taxon>Bacillota</taxon>
        <taxon>Bacilli</taxon>
        <taxon>Bacillales</taxon>
        <taxon>Bacillaceae</taxon>
        <taxon>Virgibacillus</taxon>
    </lineage>
</organism>
<evidence type="ECO:0000256" key="1">
    <source>
        <dbReference type="ARBA" id="ARBA00022729"/>
    </source>
</evidence>
<dbReference type="InterPro" id="IPR011050">
    <property type="entry name" value="Pectin_lyase_fold/virulence"/>
</dbReference>
<feature type="domain" description="SLH" evidence="2">
    <location>
        <begin position="504"/>
        <end position="567"/>
    </location>
</feature>
<feature type="domain" description="SLH" evidence="2">
    <location>
        <begin position="568"/>
        <end position="624"/>
    </location>
</feature>
<protein>
    <submittedName>
        <fullName evidence="3">S-layer homology domain-containing protein</fullName>
    </submittedName>
</protein>
<gene>
    <name evidence="3" type="ORF">ACFODW_04975</name>
</gene>
<dbReference type="SUPFAM" id="SSF51126">
    <property type="entry name" value="Pectin lyase-like"/>
    <property type="match status" value="1"/>
</dbReference>
<dbReference type="SMART" id="SM00710">
    <property type="entry name" value="PbH1"/>
    <property type="match status" value="9"/>
</dbReference>
<evidence type="ECO:0000313" key="4">
    <source>
        <dbReference type="Proteomes" id="UP001595387"/>
    </source>
</evidence>
<reference evidence="4" key="1">
    <citation type="journal article" date="2019" name="Int. J. Syst. Evol. Microbiol.">
        <title>The Global Catalogue of Microorganisms (GCM) 10K type strain sequencing project: providing services to taxonomists for standard genome sequencing and annotation.</title>
        <authorList>
            <consortium name="The Broad Institute Genomics Platform"/>
            <consortium name="The Broad Institute Genome Sequencing Center for Infectious Disease"/>
            <person name="Wu L."/>
            <person name="Ma J."/>
        </authorList>
    </citation>
    <scope>NUCLEOTIDE SEQUENCE [LARGE SCALE GENOMIC DNA]</scope>
    <source>
        <strain evidence="4">KCTC 13193</strain>
    </source>
</reference>
<sequence length="680" mass="74094">MKFSQVIIPMAAIIFLGCWITKAEVSAGVIDNNKSGNLSTLTSDTHLAQSKDWFEDTDDDGLYNLAEVKVGLDPTALDMSELEVITVSKSPKNGTDETNRLQDALDQGSGKIVVLPQDSEFKVNGLKVHDNTTLIAYGSKIYNDTEHRTLLNIGNGVKIYGLELQGAGNIEVNRQGVGINIQGTNAADYKKNIIIEDSFIHDIGFYGIMAQFTENVAVTNTRFQDIGYAGVGGLSVNNFHIDKSHIKGIYPGENNNAYGVFFSRKGSTSSLEDYPRSKHSSVTNSVIEDVPWEGLDTHGGENITFNNNTIRNTVVGIAFVNATGDGRVEQFEAQHSQAKGNRIEGIGKGYGIVISGLPTAYSSGIIEDNYLINTGQQGNNISGAIQASYTSGLIIDGNTLINSFANGINLYHNNKGFSVTKNTIQDVQDSIYAIPSGIAVRSYYNEGTISENTLIKKDTSLNTYVSARGIHISSNDNVKVVIGPNSNNFTMPIAGDERTYEIKKTTGFSDLGNAQWAENQINFLSEKGIVNGYTNGKFGPYDKITRGQATIMLVKALYPNEKVNKSANFSDVQSSDYYFDSVSIAQEKEIISGHEDGTFRGYNYITRAQIAVIIDKAFNVQKGSLRVSFNDVTNGQWHTESINNLASQQILAGYQDGSFKPYNNVTRAQFSVILANALGY</sequence>
<dbReference type="EMBL" id="JBHRRZ010000009">
    <property type="protein sequence ID" value="MFC2947704.1"/>
    <property type="molecule type" value="Genomic_DNA"/>
</dbReference>
<name>A0ABV7A4G4_9BACI</name>
<dbReference type="InterPro" id="IPR051465">
    <property type="entry name" value="Cell_Envelope_Struct_Comp"/>
</dbReference>
<proteinExistence type="predicted"/>
<dbReference type="RefSeq" id="WP_390303882.1">
    <property type="nucleotide sequence ID" value="NZ_JBHRRZ010000009.1"/>
</dbReference>
<dbReference type="InterPro" id="IPR006626">
    <property type="entry name" value="PbH1"/>
</dbReference>